<dbReference type="SUPFAM" id="SSF54373">
    <property type="entry name" value="FAD-linked reductases, C-terminal domain"/>
    <property type="match status" value="1"/>
</dbReference>
<evidence type="ECO:0000256" key="2">
    <source>
        <dbReference type="PIRSR" id="PIRSR000137-1"/>
    </source>
</evidence>
<feature type="binding site" evidence="3">
    <location>
        <position position="270"/>
    </location>
    <ligand>
        <name>FAD</name>
        <dbReference type="ChEBI" id="CHEBI:57692"/>
    </ligand>
</feature>
<dbReference type="GO" id="GO:0044550">
    <property type="term" value="P:secondary metabolite biosynthetic process"/>
    <property type="evidence" value="ECO:0007669"/>
    <property type="project" value="TreeGrafter"/>
</dbReference>
<dbReference type="Proteomes" id="UP000799779">
    <property type="component" value="Unassembled WGS sequence"/>
</dbReference>
<dbReference type="GO" id="GO:0016614">
    <property type="term" value="F:oxidoreductase activity, acting on CH-OH group of donors"/>
    <property type="evidence" value="ECO:0007669"/>
    <property type="project" value="InterPro"/>
</dbReference>
<dbReference type="InterPro" id="IPR000172">
    <property type="entry name" value="GMC_OxRdtase_N"/>
</dbReference>
<keyword evidence="3" id="KW-0285">Flavoprotein</keyword>
<keyword evidence="7" id="KW-1185">Reference proteome</keyword>
<evidence type="ECO:0000259" key="5">
    <source>
        <dbReference type="PROSITE" id="PS00624"/>
    </source>
</evidence>
<feature type="binding site" evidence="3">
    <location>
        <begin position="47"/>
        <end position="48"/>
    </location>
    <ligand>
        <name>FAD</name>
        <dbReference type="ChEBI" id="CHEBI:57692"/>
    </ligand>
</feature>
<accession>A0A6A5W5C1</accession>
<protein>
    <submittedName>
        <fullName evidence="6">GMC oxidoreductase</fullName>
    </submittedName>
</protein>
<dbReference type="OrthoDB" id="269227at2759"/>
<gene>
    <name evidence="6" type="ORF">P154DRAFT_525874</name>
</gene>
<comment type="similarity">
    <text evidence="1">Belongs to the GMC oxidoreductase family.</text>
</comment>
<dbReference type="GO" id="GO:0050660">
    <property type="term" value="F:flavin adenine dinucleotide binding"/>
    <property type="evidence" value="ECO:0007669"/>
    <property type="project" value="InterPro"/>
</dbReference>
<organism evidence="6 7">
    <name type="scientific">Amniculicola lignicola CBS 123094</name>
    <dbReference type="NCBI Taxonomy" id="1392246"/>
    <lineage>
        <taxon>Eukaryota</taxon>
        <taxon>Fungi</taxon>
        <taxon>Dikarya</taxon>
        <taxon>Ascomycota</taxon>
        <taxon>Pezizomycotina</taxon>
        <taxon>Dothideomycetes</taxon>
        <taxon>Pleosporomycetidae</taxon>
        <taxon>Pleosporales</taxon>
        <taxon>Amniculicolaceae</taxon>
        <taxon>Amniculicola</taxon>
    </lineage>
</organism>
<feature type="chain" id="PRO_5025608073" evidence="4">
    <location>
        <begin position="19"/>
        <end position="630"/>
    </location>
</feature>
<dbReference type="AlphaFoldDB" id="A0A6A5W5C1"/>
<keyword evidence="3" id="KW-0274">FAD</keyword>
<dbReference type="Gene3D" id="3.30.560.10">
    <property type="entry name" value="Glucose Oxidase, domain 3"/>
    <property type="match status" value="1"/>
</dbReference>
<evidence type="ECO:0000256" key="1">
    <source>
        <dbReference type="ARBA" id="ARBA00010790"/>
    </source>
</evidence>
<dbReference type="PANTHER" id="PTHR11552:SF115">
    <property type="entry name" value="DEHYDROGENASE XPTC-RELATED"/>
    <property type="match status" value="1"/>
</dbReference>
<evidence type="ECO:0000313" key="7">
    <source>
        <dbReference type="Proteomes" id="UP000799779"/>
    </source>
</evidence>
<dbReference type="Gene3D" id="3.50.50.60">
    <property type="entry name" value="FAD/NAD(P)-binding domain"/>
    <property type="match status" value="1"/>
</dbReference>
<feature type="domain" description="Glucose-methanol-choline oxidoreductase N-terminal" evidence="5">
    <location>
        <begin position="314"/>
        <end position="328"/>
    </location>
</feature>
<evidence type="ECO:0000313" key="6">
    <source>
        <dbReference type="EMBL" id="KAF1996029.1"/>
    </source>
</evidence>
<reference evidence="6" key="1">
    <citation type="journal article" date="2020" name="Stud. Mycol.">
        <title>101 Dothideomycetes genomes: a test case for predicting lifestyles and emergence of pathogens.</title>
        <authorList>
            <person name="Haridas S."/>
            <person name="Albert R."/>
            <person name="Binder M."/>
            <person name="Bloem J."/>
            <person name="Labutti K."/>
            <person name="Salamov A."/>
            <person name="Andreopoulos B."/>
            <person name="Baker S."/>
            <person name="Barry K."/>
            <person name="Bills G."/>
            <person name="Bluhm B."/>
            <person name="Cannon C."/>
            <person name="Castanera R."/>
            <person name="Culley D."/>
            <person name="Daum C."/>
            <person name="Ezra D."/>
            <person name="Gonzalez J."/>
            <person name="Henrissat B."/>
            <person name="Kuo A."/>
            <person name="Liang C."/>
            <person name="Lipzen A."/>
            <person name="Lutzoni F."/>
            <person name="Magnuson J."/>
            <person name="Mondo S."/>
            <person name="Nolan M."/>
            <person name="Ohm R."/>
            <person name="Pangilinan J."/>
            <person name="Park H.-J."/>
            <person name="Ramirez L."/>
            <person name="Alfaro M."/>
            <person name="Sun H."/>
            <person name="Tritt A."/>
            <person name="Yoshinaga Y."/>
            <person name="Zwiers L.-H."/>
            <person name="Turgeon B."/>
            <person name="Goodwin S."/>
            <person name="Spatafora J."/>
            <person name="Crous P."/>
            <person name="Grigoriev I."/>
        </authorList>
    </citation>
    <scope>NUCLEOTIDE SEQUENCE</scope>
    <source>
        <strain evidence="6">CBS 123094</strain>
    </source>
</reference>
<proteinExistence type="inferred from homology"/>
<evidence type="ECO:0000256" key="4">
    <source>
        <dbReference type="SAM" id="SignalP"/>
    </source>
</evidence>
<feature type="signal peptide" evidence="4">
    <location>
        <begin position="1"/>
        <end position="18"/>
    </location>
</feature>
<keyword evidence="4" id="KW-0732">Signal</keyword>
<feature type="active site" description="Proton donor" evidence="2">
    <location>
        <position position="565"/>
    </location>
</feature>
<evidence type="ECO:0000256" key="3">
    <source>
        <dbReference type="PIRSR" id="PIRSR000137-2"/>
    </source>
</evidence>
<dbReference type="PROSITE" id="PS00624">
    <property type="entry name" value="GMC_OXRED_2"/>
    <property type="match status" value="1"/>
</dbReference>
<dbReference type="InterPro" id="IPR012132">
    <property type="entry name" value="GMC_OxRdtase"/>
</dbReference>
<sequence>MASSLLWTIGLFAASSLASSLPHGVNIKRDVSELETTYDYIIAGGGTSGLTVADRLTAAFPDRKVLVVEYGLLINTTDILQPAITVRDTRYAYSITSQPETALFDRKFTVTVGKIVGGCSAINAQMFDRGSKADYDIWGQFGGAAYEKAGWNWDGLLPYFKKSTTFTPPTANEVEQYEYTYDIDAAYGGKGAVQAVYPPYQWPTEKVMRQAWKELGVPSQQEGSGGNATGVFWFPSSQDPKTQTRSYGRTAHYDPVASRSNYHLLVDHKVTELVMSKSEAGIWKAVGIQLRPVSGSNTAVTTVGSKEEVILAAGAIHTPAILQRSGIGPADVLKAANITLKVEHPGVGQNFQDHPYGQLFFNLATDLKPNSMSMMSNATLSAQARKEYDQNRTGPLTLSGGNSGAFLPLAYLTKNPSAIFSSLSFSPRYAHVHLPQGNNTHPSVLAGYAYQLTYLKPLFETDVSAVFEYPIGAGALFALLKPLSRGTVNIDPNNVDAEPKVFYNTFSNPVDLAVTVQGARLFRKLYATPSARKLTPSEQLPGANVQSDEEWGEWLRKNINPSFYHPVGTAALGPMNMGGVVGPDLKVHRVDGLRVVDASIMPLIPATHTSSTVYAVAEKAADLIIESAKV</sequence>
<dbReference type="SUPFAM" id="SSF51905">
    <property type="entry name" value="FAD/NAD(P)-binding domain"/>
    <property type="match status" value="1"/>
</dbReference>
<comment type="cofactor">
    <cofactor evidence="3">
        <name>FAD</name>
        <dbReference type="ChEBI" id="CHEBI:57692"/>
    </cofactor>
</comment>
<dbReference type="InterPro" id="IPR007867">
    <property type="entry name" value="GMC_OxRtase_C"/>
</dbReference>
<dbReference type="Pfam" id="PF05199">
    <property type="entry name" value="GMC_oxred_C"/>
    <property type="match status" value="1"/>
</dbReference>
<name>A0A6A5W5C1_9PLEO</name>
<dbReference type="EMBL" id="ML977630">
    <property type="protein sequence ID" value="KAF1996029.1"/>
    <property type="molecule type" value="Genomic_DNA"/>
</dbReference>
<dbReference type="PIRSF" id="PIRSF000137">
    <property type="entry name" value="Alcohol_oxidase"/>
    <property type="match status" value="1"/>
</dbReference>
<dbReference type="PANTHER" id="PTHR11552">
    <property type="entry name" value="GLUCOSE-METHANOL-CHOLINE GMC OXIDOREDUCTASE"/>
    <property type="match status" value="1"/>
</dbReference>
<dbReference type="Pfam" id="PF00732">
    <property type="entry name" value="GMC_oxred_N"/>
    <property type="match status" value="1"/>
</dbReference>
<feature type="active site" description="Proton acceptor" evidence="2">
    <location>
        <position position="608"/>
    </location>
</feature>
<dbReference type="InterPro" id="IPR036188">
    <property type="entry name" value="FAD/NAD-bd_sf"/>
</dbReference>